<dbReference type="FunFam" id="3.40.50.720:FF:000554">
    <property type="entry name" value="Homoserine dehydrogenase"/>
    <property type="match status" value="1"/>
</dbReference>
<dbReference type="NCBIfam" id="NF004912">
    <property type="entry name" value="PRK06270.1"/>
    <property type="match status" value="1"/>
</dbReference>
<evidence type="ECO:0000313" key="14">
    <source>
        <dbReference type="EMBL" id="AEH06803.1"/>
    </source>
</evidence>
<evidence type="ECO:0000256" key="6">
    <source>
        <dbReference type="ARBA" id="ARBA00022605"/>
    </source>
</evidence>
<comment type="similarity">
    <text evidence="3">Belongs to the homoserine dehydrogenase family.</text>
</comment>
<dbReference type="Gene3D" id="3.40.50.720">
    <property type="entry name" value="NAD(P)-binding Rossmann-like Domain"/>
    <property type="match status" value="1"/>
</dbReference>
<dbReference type="UniPathway" id="UPA00050">
    <property type="reaction ID" value="UER00063"/>
</dbReference>
<dbReference type="GO" id="GO:0009086">
    <property type="term" value="P:methionine biosynthetic process"/>
    <property type="evidence" value="ECO:0007669"/>
    <property type="project" value="UniProtKB-KW"/>
</dbReference>
<dbReference type="GeneID" id="10772977"/>
<dbReference type="InterPro" id="IPR036291">
    <property type="entry name" value="NAD(P)-bd_dom_sf"/>
</dbReference>
<dbReference type="InterPro" id="IPR001342">
    <property type="entry name" value="HDH_cat"/>
</dbReference>
<dbReference type="GO" id="GO:0050661">
    <property type="term" value="F:NADP binding"/>
    <property type="evidence" value="ECO:0007669"/>
    <property type="project" value="InterPro"/>
</dbReference>
<proteinExistence type="inferred from homology"/>
<evidence type="ECO:0000256" key="3">
    <source>
        <dbReference type="ARBA" id="ARBA00006753"/>
    </source>
</evidence>
<dbReference type="Gene3D" id="3.30.360.10">
    <property type="entry name" value="Dihydrodipicolinate Reductase, domain 2"/>
    <property type="match status" value="1"/>
</dbReference>
<evidence type="ECO:0000259" key="13">
    <source>
        <dbReference type="Pfam" id="PF03447"/>
    </source>
</evidence>
<dbReference type="eggNOG" id="arCOG01351">
    <property type="taxonomic scope" value="Archaea"/>
</dbReference>
<evidence type="ECO:0000256" key="5">
    <source>
        <dbReference type="ARBA" id="ARBA00013376"/>
    </source>
</evidence>
<dbReference type="RefSeq" id="WP_013866988.1">
    <property type="nucleotide sequence ID" value="NC_015636.1"/>
</dbReference>
<dbReference type="SUPFAM" id="SSF55347">
    <property type="entry name" value="Glyceraldehyde-3-phosphate dehydrogenase-like, C-terminal domain"/>
    <property type="match status" value="1"/>
</dbReference>
<evidence type="ECO:0000256" key="7">
    <source>
        <dbReference type="ARBA" id="ARBA00022697"/>
    </source>
</evidence>
<feature type="binding site" evidence="11">
    <location>
        <begin position="7"/>
        <end position="12"/>
    </location>
    <ligand>
        <name>NADP(+)</name>
        <dbReference type="ChEBI" id="CHEBI:58349"/>
    </ligand>
</feature>
<evidence type="ECO:0000256" key="4">
    <source>
        <dbReference type="ARBA" id="ARBA00013213"/>
    </source>
</evidence>
<organism evidence="14 15">
    <name type="scientific">Methanothermococcus okinawensis (strain DSM 14208 / JCM 11175 / IH1)</name>
    <dbReference type="NCBI Taxonomy" id="647113"/>
    <lineage>
        <taxon>Archaea</taxon>
        <taxon>Methanobacteriati</taxon>
        <taxon>Methanobacteriota</taxon>
        <taxon>Methanomada group</taxon>
        <taxon>Methanococci</taxon>
        <taxon>Methanococcales</taxon>
        <taxon>Methanococcaceae</taxon>
        <taxon>Methanothermococcus</taxon>
    </lineage>
</organism>
<dbReference type="InterPro" id="IPR022697">
    <property type="entry name" value="HDH_short"/>
</dbReference>
<feature type="binding site" evidence="11">
    <location>
        <position position="124"/>
    </location>
    <ligand>
        <name>NADPH</name>
        <dbReference type="ChEBI" id="CHEBI:57783"/>
    </ligand>
</feature>
<comment type="pathway">
    <text evidence="2">Amino-acid biosynthesis; L-methionine biosynthesis via de novo pathway; L-homoserine from L-aspartate: step 3/3.</text>
</comment>
<keyword evidence="11" id="KW-0521">NADP</keyword>
<accession>F8AMB3</accession>
<feature type="domain" description="Homoserine dehydrogenase catalytic" evidence="12">
    <location>
        <begin position="156"/>
        <end position="329"/>
    </location>
</feature>
<dbReference type="GO" id="GO:0009088">
    <property type="term" value="P:threonine biosynthetic process"/>
    <property type="evidence" value="ECO:0007669"/>
    <property type="project" value="UniProtKB-UniPathway"/>
</dbReference>
<dbReference type="EMBL" id="CP002792">
    <property type="protein sequence ID" value="AEH06803.1"/>
    <property type="molecule type" value="Genomic_DNA"/>
</dbReference>
<protein>
    <recommendedName>
        <fullName evidence="5">Homoserine dehydrogenase</fullName>
        <ecNumber evidence="4">1.1.1.3</ecNumber>
    </recommendedName>
</protein>
<feature type="domain" description="Aspartate/homoserine dehydrogenase NAD-binding" evidence="13">
    <location>
        <begin position="7"/>
        <end position="148"/>
    </location>
</feature>
<dbReference type="InterPro" id="IPR019811">
    <property type="entry name" value="HDH_CS"/>
</dbReference>
<dbReference type="InterPro" id="IPR005106">
    <property type="entry name" value="Asp/hSer_DH_NAD-bd"/>
</dbReference>
<dbReference type="SUPFAM" id="SSF51735">
    <property type="entry name" value="NAD(P)-binding Rossmann-fold domains"/>
    <property type="match status" value="1"/>
</dbReference>
<evidence type="ECO:0000256" key="11">
    <source>
        <dbReference type="PIRSR" id="PIRSR036497-2"/>
    </source>
</evidence>
<dbReference type="AlphaFoldDB" id="F8AMB3"/>
<dbReference type="Pfam" id="PF03447">
    <property type="entry name" value="NAD_binding_3"/>
    <property type="match status" value="1"/>
</dbReference>
<keyword evidence="9" id="KW-0486">Methionine biosynthesis</keyword>
<dbReference type="PANTHER" id="PTHR43331">
    <property type="entry name" value="HOMOSERINE DEHYDROGENASE"/>
    <property type="match status" value="1"/>
</dbReference>
<dbReference type="PANTHER" id="PTHR43331:SF1">
    <property type="entry name" value="HOMOSERINE DEHYDROGENASE"/>
    <property type="match status" value="1"/>
</dbReference>
<evidence type="ECO:0000256" key="9">
    <source>
        <dbReference type="ARBA" id="ARBA00023167"/>
    </source>
</evidence>
<dbReference type="GO" id="GO:0004412">
    <property type="term" value="F:homoserine dehydrogenase activity"/>
    <property type="evidence" value="ECO:0007669"/>
    <property type="project" value="UniProtKB-EC"/>
</dbReference>
<evidence type="ECO:0000256" key="8">
    <source>
        <dbReference type="ARBA" id="ARBA00023002"/>
    </source>
</evidence>
<keyword evidence="6" id="KW-0028">Amino-acid biosynthesis</keyword>
<evidence type="ECO:0000256" key="10">
    <source>
        <dbReference type="PIRSR" id="PIRSR036497-1"/>
    </source>
</evidence>
<dbReference type="FunFam" id="3.30.360.10:FF:000005">
    <property type="entry name" value="Homoserine dehydrogenase"/>
    <property type="match status" value="1"/>
</dbReference>
<feature type="active site" description="Proton donor" evidence="10">
    <location>
        <position position="224"/>
    </location>
</feature>
<dbReference type="NCBIfam" id="NF004976">
    <property type="entry name" value="PRK06349.1"/>
    <property type="match status" value="1"/>
</dbReference>
<keyword evidence="7" id="KW-0791">Threonine biosynthesis</keyword>
<dbReference type="OrthoDB" id="4488at2157"/>
<evidence type="ECO:0000259" key="12">
    <source>
        <dbReference type="Pfam" id="PF00742"/>
    </source>
</evidence>
<sequence length="337" mass="36464">MKVILVGFGVIGKGVAKVIEEKKEYLKNKYGLDLKVVAICDRSGAAIDENGLDLKTALNVKEGTKKISNYPEKGTGMSIVEVIKTVNADAIVEATPTNIETGEPAKTHIIEAFKNGKHVITANKGPLALYFNELTSYAEKYNKIFRYEASVGGAMPIINLAKETLAGNEITEIKGILNGTTNYILTKMEKEKLDFDTVLKEAQELGIAETNPHQDISGLDTAAKIVILANSIMNRNVSIKDVKLEGITRITPEALTMANKSGYTIKLIGEVSKNKLEVCPKLIPIDSPMNVKGSLNVAMLNTDLAKEIVVVGRGAGDIETSSAILSDIISVYLRTKR</sequence>
<comment type="pathway">
    <text evidence="1">Amino-acid biosynthesis; L-threonine biosynthesis; L-threonine from L-aspartate: step 3/5.</text>
</comment>
<dbReference type="STRING" id="647113.Metok_0826"/>
<dbReference type="Proteomes" id="UP000009296">
    <property type="component" value="Chromosome"/>
</dbReference>
<dbReference type="PIRSF" id="PIRSF036497">
    <property type="entry name" value="HDH_short"/>
    <property type="match status" value="1"/>
</dbReference>
<dbReference type="KEGG" id="mok:Metok_0826"/>
<dbReference type="EC" id="1.1.1.3" evidence="4"/>
<evidence type="ECO:0000256" key="2">
    <source>
        <dbReference type="ARBA" id="ARBA00005062"/>
    </source>
</evidence>
<evidence type="ECO:0000313" key="15">
    <source>
        <dbReference type="Proteomes" id="UP000009296"/>
    </source>
</evidence>
<dbReference type="PROSITE" id="PS01042">
    <property type="entry name" value="HOMOSER_DHGENASE"/>
    <property type="match status" value="1"/>
</dbReference>
<gene>
    <name evidence="14" type="ordered locus">Metok_0826</name>
</gene>
<reference evidence="14" key="1">
    <citation type="submission" date="2011-05" db="EMBL/GenBank/DDBJ databases">
        <title>Complete sequence of chromosome of Methanothermococcus okinawensis IH1.</title>
        <authorList>
            <consortium name="US DOE Joint Genome Institute"/>
            <person name="Lucas S."/>
            <person name="Han J."/>
            <person name="Lapidus A."/>
            <person name="Cheng J.-F."/>
            <person name="Goodwin L."/>
            <person name="Pitluck S."/>
            <person name="Peters L."/>
            <person name="Mikhailova N."/>
            <person name="Held B."/>
            <person name="Han C."/>
            <person name="Tapia R."/>
            <person name="Land M."/>
            <person name="Hauser L."/>
            <person name="Kyrpides N."/>
            <person name="Ivanova N."/>
            <person name="Pagani I."/>
            <person name="Sieprawska-Lupa M."/>
            <person name="Takai K."/>
            <person name="Miyazaki J."/>
            <person name="Whitman W."/>
            <person name="Woyke T."/>
        </authorList>
    </citation>
    <scope>NUCLEOTIDE SEQUENCE [LARGE SCALE GENOMIC DNA]</scope>
    <source>
        <strain evidence="14">IH1</strain>
    </source>
</reference>
<keyword evidence="15" id="KW-1185">Reference proteome</keyword>
<evidence type="ECO:0000256" key="1">
    <source>
        <dbReference type="ARBA" id="ARBA00005056"/>
    </source>
</evidence>
<feature type="binding site" evidence="11">
    <location>
        <position position="209"/>
    </location>
    <ligand>
        <name>L-homoserine</name>
        <dbReference type="ChEBI" id="CHEBI:57476"/>
    </ligand>
</feature>
<keyword evidence="8" id="KW-0560">Oxidoreductase</keyword>
<dbReference type="UniPathway" id="UPA00051">
    <property type="reaction ID" value="UER00465"/>
</dbReference>
<dbReference type="HOGENOM" id="CLU_009116_1_2_2"/>
<dbReference type="Pfam" id="PF00742">
    <property type="entry name" value="Homoserine_dh"/>
    <property type="match status" value="1"/>
</dbReference>
<name>F8AMB3_METOI</name>